<accession>W1YC23</accession>
<dbReference type="GO" id="GO:0005886">
    <property type="term" value="C:plasma membrane"/>
    <property type="evidence" value="ECO:0007669"/>
    <property type="project" value="UniProtKB-SubCell"/>
</dbReference>
<evidence type="ECO:0000256" key="6">
    <source>
        <dbReference type="ARBA" id="ARBA00023136"/>
    </source>
</evidence>
<reference evidence="7" key="1">
    <citation type="submission" date="2013-12" db="EMBL/GenBank/DDBJ databases">
        <title>A Varibaculum cambriense genome reconstructed from a premature infant gut community with otherwise low bacterial novelty that shifts toward anaerobic metabolism during the third week of life.</title>
        <authorList>
            <person name="Brown C.T."/>
            <person name="Sharon I."/>
            <person name="Thomas B.C."/>
            <person name="Castelle C.J."/>
            <person name="Morowitz M.J."/>
            <person name="Banfield J.F."/>
        </authorList>
    </citation>
    <scope>NUCLEOTIDE SEQUENCE</scope>
</reference>
<dbReference type="GO" id="GO:0015295">
    <property type="term" value="F:solute:proton symporter activity"/>
    <property type="evidence" value="ECO:0007669"/>
    <property type="project" value="TreeGrafter"/>
</dbReference>
<evidence type="ECO:0000256" key="3">
    <source>
        <dbReference type="ARBA" id="ARBA00022475"/>
    </source>
</evidence>
<dbReference type="PANTHER" id="PTHR30003:SF0">
    <property type="entry name" value="GLYCOLATE PERMEASE GLCA-RELATED"/>
    <property type="match status" value="1"/>
</dbReference>
<protein>
    <submittedName>
        <fullName evidence="7">L-lactate permease</fullName>
    </submittedName>
</protein>
<keyword evidence="4" id="KW-0812">Transmembrane</keyword>
<comment type="caution">
    <text evidence="7">The sequence shown here is derived from an EMBL/GenBank/DDBJ whole genome shotgun (WGS) entry which is preliminary data.</text>
</comment>
<comment type="subcellular location">
    <subcellularLocation>
        <location evidence="1">Cell membrane</location>
        <topology evidence="1">Multi-pass membrane protein</topology>
    </subcellularLocation>
</comment>
<dbReference type="InterPro" id="IPR003804">
    <property type="entry name" value="Lactate_perm"/>
</dbReference>
<evidence type="ECO:0000256" key="1">
    <source>
        <dbReference type="ARBA" id="ARBA00004651"/>
    </source>
</evidence>
<gene>
    <name evidence="7" type="ORF">Q604_UNBC06182G0001</name>
</gene>
<dbReference type="PANTHER" id="PTHR30003">
    <property type="entry name" value="L-LACTATE PERMEASE"/>
    <property type="match status" value="1"/>
</dbReference>
<evidence type="ECO:0000256" key="5">
    <source>
        <dbReference type="ARBA" id="ARBA00022989"/>
    </source>
</evidence>
<keyword evidence="3" id="KW-1003">Cell membrane</keyword>
<dbReference type="GO" id="GO:0015129">
    <property type="term" value="F:lactate transmembrane transporter activity"/>
    <property type="evidence" value="ECO:0007669"/>
    <property type="project" value="InterPro"/>
</dbReference>
<keyword evidence="5" id="KW-1133">Transmembrane helix</keyword>
<organism evidence="7">
    <name type="scientific">human gut metagenome</name>
    <dbReference type="NCBI Taxonomy" id="408170"/>
    <lineage>
        <taxon>unclassified sequences</taxon>
        <taxon>metagenomes</taxon>
        <taxon>organismal metagenomes</taxon>
    </lineage>
</organism>
<evidence type="ECO:0000313" key="7">
    <source>
        <dbReference type="EMBL" id="ETJ39926.1"/>
    </source>
</evidence>
<proteinExistence type="predicted"/>
<dbReference type="Pfam" id="PF02652">
    <property type="entry name" value="Lactate_perm"/>
    <property type="match status" value="1"/>
</dbReference>
<keyword evidence="6" id="KW-0472">Membrane</keyword>
<dbReference type="AlphaFoldDB" id="W1YC23"/>
<sequence length="69" mass="6740">AMVAGTGSLYPLFAPIVGALGAFLTGSGTNSNVLFGPLQIAAAQGLDPTNFEDLGFWLAAVNSGAAGIG</sequence>
<evidence type="ECO:0000256" key="4">
    <source>
        <dbReference type="ARBA" id="ARBA00022692"/>
    </source>
</evidence>
<keyword evidence="2" id="KW-0813">Transport</keyword>
<evidence type="ECO:0000256" key="2">
    <source>
        <dbReference type="ARBA" id="ARBA00022448"/>
    </source>
</evidence>
<dbReference type="EMBL" id="AZMM01006182">
    <property type="protein sequence ID" value="ETJ39926.1"/>
    <property type="molecule type" value="Genomic_DNA"/>
</dbReference>
<name>W1YC23_9ZZZZ</name>
<feature type="non-terminal residue" evidence="7">
    <location>
        <position position="69"/>
    </location>
</feature>
<feature type="non-terminal residue" evidence="7">
    <location>
        <position position="1"/>
    </location>
</feature>